<dbReference type="EMBL" id="JAQLKE010000002">
    <property type="protein sequence ID" value="MDB7082546.1"/>
    <property type="molecule type" value="Genomic_DNA"/>
</dbReference>
<dbReference type="GeneID" id="64197117"/>
<dbReference type="InterPro" id="IPR041172">
    <property type="entry name" value="EstA_Ig-like_N"/>
</dbReference>
<dbReference type="GO" id="GO:0008236">
    <property type="term" value="F:serine-type peptidase activity"/>
    <property type="evidence" value="ECO:0007669"/>
    <property type="project" value="InterPro"/>
</dbReference>
<dbReference type="SUPFAM" id="SSF53474">
    <property type="entry name" value="alpha/beta-Hydrolases"/>
    <property type="match status" value="1"/>
</dbReference>
<gene>
    <name evidence="8" type="ORF">CRLFYP8_01022</name>
    <name evidence="7" type="ORF">PM738_01925</name>
</gene>
<evidence type="ECO:0000259" key="5">
    <source>
        <dbReference type="Pfam" id="PF00326"/>
    </source>
</evidence>
<keyword evidence="3" id="KW-0472">Membrane</keyword>
<dbReference type="PANTHER" id="PTHR43037:SF1">
    <property type="entry name" value="BLL1128 PROTEIN"/>
    <property type="match status" value="1"/>
</dbReference>
<evidence type="ECO:0000313" key="8">
    <source>
        <dbReference type="EMBL" id="VYT59131.1"/>
    </source>
</evidence>
<protein>
    <submittedName>
        <fullName evidence="8">Prolyl oligopeptidase family protein</fullName>
    </submittedName>
    <submittedName>
        <fullName evidence="7">Prolyl oligopeptidase family serine peptidase</fullName>
    </submittedName>
</protein>
<evidence type="ECO:0000259" key="6">
    <source>
        <dbReference type="Pfam" id="PF18435"/>
    </source>
</evidence>
<evidence type="ECO:0000313" key="7">
    <source>
        <dbReference type="EMBL" id="MDB7082546.1"/>
    </source>
</evidence>
<feature type="domain" description="Esterase Ig-like N-terminal" evidence="6">
    <location>
        <begin position="41"/>
        <end position="153"/>
    </location>
</feature>
<keyword evidence="3" id="KW-0812">Transmembrane</keyword>
<dbReference type="InterPro" id="IPR029058">
    <property type="entry name" value="AB_hydrolase_fold"/>
</dbReference>
<feature type="region of interest" description="Disordered" evidence="2">
    <location>
        <begin position="466"/>
        <end position="486"/>
    </location>
</feature>
<keyword evidence="3" id="KW-1133">Transmembrane helix</keyword>
<dbReference type="AlphaFoldDB" id="A0A6N2XXC1"/>
<dbReference type="EMBL" id="CACRTL010000005">
    <property type="protein sequence ID" value="VYT59131.1"/>
    <property type="molecule type" value="Genomic_DNA"/>
</dbReference>
<dbReference type="RefSeq" id="WP_003534990.1">
    <property type="nucleotide sequence ID" value="NZ_AP031443.1"/>
</dbReference>
<keyword evidence="1 4" id="KW-0732">Signal</keyword>
<dbReference type="InterPro" id="IPR050955">
    <property type="entry name" value="Plant_Biomass_Hydrol_Est"/>
</dbReference>
<dbReference type="Pfam" id="PF18435">
    <property type="entry name" value="EstA_Ig_like"/>
    <property type="match status" value="1"/>
</dbReference>
<feature type="domain" description="Peptidase S9 prolyl oligopeptidase catalytic" evidence="5">
    <location>
        <begin position="268"/>
        <end position="318"/>
    </location>
</feature>
<sequence length="516" mass="56015">MKRLKRLLAMVVSFALVATTYCTPLFAVDAPDTYSCQLYGEVTDAGEVVSKMVIDYGAAKKVTGVGLDTFTVHAKASTEDIRQGTQDTSYGDYDLDRKIVKVEVEGQYVNIYFNQSEGATLAYLSSGRNYPAELTYTVTQNKPVTLTAADGTVINDSYTGNYTCDNTVINAETAKFESVKVKDGINYQYYDAGSADSLIVWFHGNGEGDYLSSGNNVAQMLANRGTVAWATDETQNIFGGAHVMAFQAPDTWYYAQNDGLLEKAYNEINEVIKAKNIDPDKVFVSGCSAGGYMTTRMLIAYPDLFAAAMINCPALDVADARGGETPTDAELASIKNSDTAIWLVQGKTDSSVKPEDCSIRLFNALTDGQELITSEHKQDLNSDFTTSETKDGKYKLSLYETVAVTDPSTGASSNKLEFAEDYDQDGVATLVQYSDHWSWIYTLNNNPKDAKGVSIMNWAAEYGKTAEQPTPAPVPETPADTPKTSVKTGDSVSLGLYAITTLAGLCGIALLKKRYN</sequence>
<dbReference type="PANTHER" id="PTHR43037">
    <property type="entry name" value="UNNAMED PRODUCT-RELATED"/>
    <property type="match status" value="1"/>
</dbReference>
<reference evidence="7" key="2">
    <citation type="submission" date="2023-01" db="EMBL/GenBank/DDBJ databases">
        <title>Human gut microbiome strain richness.</title>
        <authorList>
            <person name="Chen-Liaw A."/>
        </authorList>
    </citation>
    <scope>NUCLEOTIDE SEQUENCE</scope>
    <source>
        <strain evidence="7">1001217st2_G6_1001217B_191108</strain>
    </source>
</reference>
<feature type="signal peptide" evidence="4">
    <location>
        <begin position="1"/>
        <end position="27"/>
    </location>
</feature>
<accession>A0A6N2XXC1</accession>
<evidence type="ECO:0000256" key="1">
    <source>
        <dbReference type="ARBA" id="ARBA00022729"/>
    </source>
</evidence>
<dbReference type="Gene3D" id="2.60.40.2180">
    <property type="match status" value="1"/>
</dbReference>
<organism evidence="8">
    <name type="scientific">Thomasclavelia ramosa</name>
    <dbReference type="NCBI Taxonomy" id="1547"/>
    <lineage>
        <taxon>Bacteria</taxon>
        <taxon>Bacillati</taxon>
        <taxon>Bacillota</taxon>
        <taxon>Erysipelotrichia</taxon>
        <taxon>Erysipelotrichales</taxon>
        <taxon>Coprobacillaceae</taxon>
        <taxon>Thomasclavelia</taxon>
    </lineage>
</organism>
<dbReference type="Pfam" id="PF00326">
    <property type="entry name" value="Peptidase_S9"/>
    <property type="match status" value="1"/>
</dbReference>
<feature type="chain" id="PRO_5043227104" evidence="4">
    <location>
        <begin position="28"/>
        <end position="516"/>
    </location>
</feature>
<name>A0A6N2XXC1_9FIRM</name>
<dbReference type="Gene3D" id="3.40.50.1820">
    <property type="entry name" value="alpha/beta hydrolase"/>
    <property type="match status" value="1"/>
</dbReference>
<evidence type="ECO:0000256" key="4">
    <source>
        <dbReference type="SAM" id="SignalP"/>
    </source>
</evidence>
<evidence type="ECO:0000256" key="3">
    <source>
        <dbReference type="SAM" id="Phobius"/>
    </source>
</evidence>
<feature type="transmembrane region" description="Helical" evidence="3">
    <location>
        <begin position="494"/>
        <end position="511"/>
    </location>
</feature>
<reference evidence="8" key="1">
    <citation type="submission" date="2019-11" db="EMBL/GenBank/DDBJ databases">
        <authorList>
            <person name="Feng L."/>
        </authorList>
    </citation>
    <scope>NUCLEOTIDE SEQUENCE</scope>
    <source>
        <strain evidence="8">CramosumLFYP8</strain>
    </source>
</reference>
<evidence type="ECO:0000256" key="2">
    <source>
        <dbReference type="SAM" id="MobiDB-lite"/>
    </source>
</evidence>
<proteinExistence type="predicted"/>
<dbReference type="InterPro" id="IPR001375">
    <property type="entry name" value="Peptidase_S9_cat"/>
</dbReference>
<dbReference type="Proteomes" id="UP001211987">
    <property type="component" value="Unassembled WGS sequence"/>
</dbReference>
<dbReference type="GO" id="GO:0006508">
    <property type="term" value="P:proteolysis"/>
    <property type="evidence" value="ECO:0007669"/>
    <property type="project" value="InterPro"/>
</dbReference>